<gene>
    <name evidence="1" type="ORF">Fcan01_27504</name>
</gene>
<dbReference type="EMBL" id="LNIX01000053">
    <property type="protein sequence ID" value="OXA37723.1"/>
    <property type="molecule type" value="Genomic_DNA"/>
</dbReference>
<reference evidence="1 2" key="1">
    <citation type="submission" date="2015-12" db="EMBL/GenBank/DDBJ databases">
        <title>The genome of Folsomia candida.</title>
        <authorList>
            <person name="Faddeeva A."/>
            <person name="Derks M.F."/>
            <person name="Anvar Y."/>
            <person name="Smit S."/>
            <person name="Van Straalen N."/>
            <person name="Roelofs D."/>
        </authorList>
    </citation>
    <scope>NUCLEOTIDE SEQUENCE [LARGE SCALE GENOMIC DNA]</scope>
    <source>
        <strain evidence="1 2">VU population</strain>
        <tissue evidence="1">Whole body</tissue>
    </source>
</reference>
<name>A0A226CXP6_FOLCA</name>
<accession>A0A226CXP6</accession>
<sequence>MDLDDFNSRFKKLVSSHVGKVRELQVPFHLGKGIDGYHLIKGVQDLGKQLTSLRLEMFKLYRCSDKHNGVGSVVQFLDEFSLQGLILPSITKLEIDAELMLSSDKMYFRRIMSKLAPLFPNVSALTLSCPGREELTSLCIIGPPFHRLRSFSIIGEDSCYLGNTPLTLHPWWQLIAKFEFDARWSHNGYGVHILKTLAPTLVYLHVVKPKSPFIPVMGRLRIMKVTLPSWKMYEGKGRFLFETADRVKGIKIEYEKQFRILEKIRGGVFGGV</sequence>
<dbReference type="Proteomes" id="UP000198287">
    <property type="component" value="Unassembled WGS sequence"/>
</dbReference>
<keyword evidence="2" id="KW-1185">Reference proteome</keyword>
<protein>
    <submittedName>
        <fullName evidence="1">Uncharacterized protein</fullName>
    </submittedName>
</protein>
<organism evidence="1 2">
    <name type="scientific">Folsomia candida</name>
    <name type="common">Springtail</name>
    <dbReference type="NCBI Taxonomy" id="158441"/>
    <lineage>
        <taxon>Eukaryota</taxon>
        <taxon>Metazoa</taxon>
        <taxon>Ecdysozoa</taxon>
        <taxon>Arthropoda</taxon>
        <taxon>Hexapoda</taxon>
        <taxon>Collembola</taxon>
        <taxon>Entomobryomorpha</taxon>
        <taxon>Isotomoidea</taxon>
        <taxon>Isotomidae</taxon>
        <taxon>Proisotominae</taxon>
        <taxon>Folsomia</taxon>
    </lineage>
</organism>
<comment type="caution">
    <text evidence="1">The sequence shown here is derived from an EMBL/GenBank/DDBJ whole genome shotgun (WGS) entry which is preliminary data.</text>
</comment>
<proteinExistence type="predicted"/>
<evidence type="ECO:0000313" key="1">
    <source>
        <dbReference type="EMBL" id="OXA37723.1"/>
    </source>
</evidence>
<dbReference type="AlphaFoldDB" id="A0A226CXP6"/>
<evidence type="ECO:0000313" key="2">
    <source>
        <dbReference type="Proteomes" id="UP000198287"/>
    </source>
</evidence>